<proteinExistence type="predicted"/>
<evidence type="ECO:0000259" key="2">
    <source>
        <dbReference type="Pfam" id="PF06048"/>
    </source>
</evidence>
<organism evidence="3 4">
    <name type="scientific">Ectopseudomonas khazarica</name>
    <dbReference type="NCBI Taxonomy" id="2502979"/>
    <lineage>
        <taxon>Bacteria</taxon>
        <taxon>Pseudomonadati</taxon>
        <taxon>Pseudomonadota</taxon>
        <taxon>Gammaproteobacteria</taxon>
        <taxon>Pseudomonadales</taxon>
        <taxon>Pseudomonadaceae</taxon>
        <taxon>Ectopseudomonas</taxon>
    </lineage>
</organism>
<feature type="domain" description="DUF927" evidence="2">
    <location>
        <begin position="43"/>
        <end position="315"/>
    </location>
</feature>
<gene>
    <name evidence="3" type="ORF">ACEVAQ_02115</name>
</gene>
<dbReference type="EMBL" id="JBHEGD010000001">
    <property type="protein sequence ID" value="MFH6597517.1"/>
    <property type="molecule type" value="Genomic_DNA"/>
</dbReference>
<evidence type="ECO:0000313" key="4">
    <source>
        <dbReference type="Proteomes" id="UP001609932"/>
    </source>
</evidence>
<reference evidence="3 4" key="1">
    <citation type="submission" date="2024-09" db="EMBL/GenBank/DDBJ databases">
        <title>Elucidation of the Bokeelamides from Bacteria Associated with Moon Snail Egg Collars.</title>
        <authorList>
            <person name="Campbell R."/>
            <person name="Piedl K."/>
            <person name="Mevers E."/>
        </authorList>
    </citation>
    <scope>NUCLEOTIDE SEQUENCE [LARGE SCALE GENOMIC DNA]</scope>
    <source>
        <strain evidence="3 4">EM133</strain>
    </source>
</reference>
<feature type="compositionally biased region" description="Basic and acidic residues" evidence="1">
    <location>
        <begin position="18"/>
        <end position="27"/>
    </location>
</feature>
<dbReference type="Proteomes" id="UP001609932">
    <property type="component" value="Unassembled WGS sequence"/>
</dbReference>
<evidence type="ECO:0000313" key="3">
    <source>
        <dbReference type="EMBL" id="MFH6597517.1"/>
    </source>
</evidence>
<dbReference type="RefSeq" id="WP_395272087.1">
    <property type="nucleotide sequence ID" value="NZ_JBHEGD010000001.1"/>
</dbReference>
<name>A0ABW7M7G9_9GAMM</name>
<accession>A0ABW7M7G9</accession>
<feature type="region of interest" description="Disordered" evidence="1">
    <location>
        <begin position="1"/>
        <end position="27"/>
    </location>
</feature>
<comment type="caution">
    <text evidence="3">The sequence shown here is derived from an EMBL/GenBank/DDBJ whole genome shotgun (WGS) entry which is preliminary data.</text>
</comment>
<sequence>MTKAKDKKADLSLVGDPKAPEPDKLERPRFAVYDEDTPVEGKVYRAGTWYHAVKNSGPDEKPVPVDHWICTPLHVEAETVNSEDGSIGRLLSFQYRGRRIEWVMPMELLAGKGDEVMRALMRQGLNIEYHQRRHLAPYLSSHHEPERVIATTTKPGWHESGVFVLPSRVIGAGDVRYQDSGRAVNLYTTKGTPATWQAEVATYCLGNPVLILSVCCALAGPLLAKVGVNGGGVHLVGDSSSGKSLAQLIAASVWGNPGTFAASWDVSKGGVEIEAASRNDTVLILDEIKRADPKRVQEMAYAIANGVGKSTMTREREGRAKLTWRVLALSSGERSLSEHAAMAGNGAHAGAELRLVDVNAGTRPFRAFDNVHGMTGQEFHRRLTDAVSQHYGHLGPTFVEHLLEHPGQVDLLEEFRQVRETFRTESSQAGRVADRFAIMALAGEQAIARKLLQWPAGAAADACRQLFSEWLARMGDGNAEDRQILRGIADFIALHADSRFSDVRAEHANITVRDRAGYYELNDDKRLYLFNVPALLEAAAGFGKERIIRALVAANALAKMDEETKGSRRTKKYRTPGGGSSRFYVIDPDLLENDVEGQA</sequence>
<dbReference type="InterPro" id="IPR009270">
    <property type="entry name" value="DUF927"/>
</dbReference>
<protein>
    <submittedName>
        <fullName evidence="3">DUF927 domain-containing protein</fullName>
    </submittedName>
</protein>
<evidence type="ECO:0000256" key="1">
    <source>
        <dbReference type="SAM" id="MobiDB-lite"/>
    </source>
</evidence>
<dbReference type="Pfam" id="PF06048">
    <property type="entry name" value="DUF927"/>
    <property type="match status" value="1"/>
</dbReference>
<keyword evidence="4" id="KW-1185">Reference proteome</keyword>